<keyword evidence="3" id="KW-1185">Reference proteome</keyword>
<dbReference type="EMBL" id="ARYC01017767">
    <property type="protein sequence ID" value="KEJ82527.1"/>
    <property type="molecule type" value="Genomic_DNA"/>
</dbReference>
<reference evidence="3" key="1">
    <citation type="journal article" date="2014" name="Cell">
        <title>The Architecture of a Scrambled Genome Reveals Massive Levels of Genomic Rearrangement during Development.</title>
        <authorList>
            <person name="Chen X."/>
            <person name="Bracht J.R."/>
            <person name="Goldman A.D."/>
            <person name="Dolzhenko E."/>
            <person name="Clay D.M."/>
            <person name="Swart E.C."/>
            <person name="Perlman D.H."/>
            <person name="Doak T.G."/>
            <person name="Stuart A."/>
            <person name="Amemiya C.T."/>
            <person name="Sebra R.P."/>
            <person name="Landweber L.F."/>
        </authorList>
    </citation>
    <scope>NUCLEOTIDE SEQUENCE [LARGE SCALE GENOMIC DNA]</scope>
    <source>
        <strain evidence="3">JRB310</strain>
    </source>
</reference>
<evidence type="ECO:0000313" key="2">
    <source>
        <dbReference type="EMBL" id="KEJ82527.1"/>
    </source>
</evidence>
<feature type="region of interest" description="Disordered" evidence="1">
    <location>
        <begin position="1"/>
        <end position="24"/>
    </location>
</feature>
<gene>
    <name evidence="2" type="ORF">OXYTRIMIC_153</name>
</gene>
<dbReference type="AlphaFoldDB" id="A0A073IAY2"/>
<dbReference type="Proteomes" id="UP000053232">
    <property type="component" value="Unassembled WGS sequence"/>
</dbReference>
<name>A0A073IAY2_9SPIT</name>
<organism evidence="2 3">
    <name type="scientific">Oxytricha trifallax</name>
    <dbReference type="NCBI Taxonomy" id="1172189"/>
    <lineage>
        <taxon>Eukaryota</taxon>
        <taxon>Sar</taxon>
        <taxon>Alveolata</taxon>
        <taxon>Ciliophora</taxon>
        <taxon>Intramacronucleata</taxon>
        <taxon>Spirotrichea</taxon>
        <taxon>Stichotrichia</taxon>
        <taxon>Sporadotrichida</taxon>
        <taxon>Oxytrichidae</taxon>
        <taxon>Oxytrichinae</taxon>
        <taxon>Oxytricha</taxon>
    </lineage>
</organism>
<accession>A0A073IAY2</accession>
<protein>
    <submittedName>
        <fullName evidence="2">Uncharacterized protein</fullName>
    </submittedName>
</protein>
<evidence type="ECO:0000313" key="3">
    <source>
        <dbReference type="Proteomes" id="UP000053232"/>
    </source>
</evidence>
<evidence type="ECO:0000256" key="1">
    <source>
        <dbReference type="SAM" id="MobiDB-lite"/>
    </source>
</evidence>
<comment type="caution">
    <text evidence="2">The sequence shown here is derived from an EMBL/GenBank/DDBJ whole genome shotgun (WGS) entry which is preliminary data.</text>
</comment>
<proteinExistence type="predicted"/>
<feature type="compositionally biased region" description="Basic and acidic residues" evidence="1">
    <location>
        <begin position="7"/>
        <end position="20"/>
    </location>
</feature>
<sequence length="130" mass="14783">MVLSLQTREDAVIQPNDKDFPPTPDKGAQAIIRKGQGLHSQQRCDRQAFFTNSIIKFTSFQLSQISLPICLALYICDIFVFQAGEQQQGGFFQRLFTSRIASPTQSDTSTSRLRLMFQLQYQTLTCQNLI</sequence>